<organism evidence="1 2">
    <name type="scientific">Aurantimonas aggregata</name>
    <dbReference type="NCBI Taxonomy" id="2047720"/>
    <lineage>
        <taxon>Bacteria</taxon>
        <taxon>Pseudomonadati</taxon>
        <taxon>Pseudomonadota</taxon>
        <taxon>Alphaproteobacteria</taxon>
        <taxon>Hyphomicrobiales</taxon>
        <taxon>Aurantimonadaceae</taxon>
        <taxon>Aurantimonas</taxon>
    </lineage>
</organism>
<dbReference type="Proteomes" id="UP000476332">
    <property type="component" value="Unassembled WGS sequence"/>
</dbReference>
<dbReference type="RefSeq" id="WP_163043105.1">
    <property type="nucleotide sequence ID" value="NZ_JAAAMJ010000003.1"/>
</dbReference>
<evidence type="ECO:0008006" key="3">
    <source>
        <dbReference type="Google" id="ProtNLM"/>
    </source>
</evidence>
<proteinExistence type="predicted"/>
<comment type="caution">
    <text evidence="1">The sequence shown here is derived from an EMBL/GenBank/DDBJ whole genome shotgun (WGS) entry which is preliminary data.</text>
</comment>
<dbReference type="EMBL" id="JAAAMJ010000003">
    <property type="protein sequence ID" value="NDV86357.1"/>
    <property type="molecule type" value="Genomic_DNA"/>
</dbReference>
<gene>
    <name evidence="1" type="ORF">GTW51_06550</name>
</gene>
<name>A0A6L9MF15_9HYPH</name>
<accession>A0A6L9MF15</accession>
<evidence type="ECO:0000313" key="1">
    <source>
        <dbReference type="EMBL" id="NDV86357.1"/>
    </source>
</evidence>
<sequence length="91" mass="10410">MFKSLYDPRLGDEDADLPASGLVTRLKSWTVERRRQRLQRDAFNTLLRVDDHILVDVTGLTRAQVEHAARLPLSVDAVESVRLKQADGQRR</sequence>
<evidence type="ECO:0000313" key="2">
    <source>
        <dbReference type="Proteomes" id="UP000476332"/>
    </source>
</evidence>
<dbReference type="AlphaFoldDB" id="A0A6L9MF15"/>
<reference evidence="1 2" key="1">
    <citation type="submission" date="2020-01" db="EMBL/GenBank/DDBJ databases">
        <title>Genomes of bacteria type strains.</title>
        <authorList>
            <person name="Chen J."/>
            <person name="Zhu S."/>
            <person name="Chen J."/>
        </authorList>
    </citation>
    <scope>NUCLEOTIDE SEQUENCE [LARGE SCALE GENOMIC DNA]</scope>
    <source>
        <strain evidence="1 2">KCTC 52919</strain>
    </source>
</reference>
<keyword evidence="2" id="KW-1185">Reference proteome</keyword>
<protein>
    <recommendedName>
        <fullName evidence="3">DUF1127 domain-containing protein</fullName>
    </recommendedName>
</protein>